<reference evidence="1 2" key="1">
    <citation type="submission" date="2015-02" db="EMBL/GenBank/DDBJ databases">
        <authorList>
            <person name="Ju K.-S."/>
            <person name="Doroghazi J.R."/>
            <person name="Metcalf W."/>
        </authorList>
    </citation>
    <scope>NUCLEOTIDE SEQUENCE [LARGE SCALE GENOMIC DNA]</scope>
    <source>
        <strain evidence="1 2">NRRL B-16140</strain>
    </source>
</reference>
<accession>A0A0F0H5V7</accession>
<proteinExistence type="predicted"/>
<dbReference type="AlphaFoldDB" id="A0A0F0H5V7"/>
<gene>
    <name evidence="1" type="ORF">UK23_13215</name>
</gene>
<comment type="caution">
    <text evidence="1">The sequence shown here is derived from an EMBL/GenBank/DDBJ whole genome shotgun (WGS) entry which is preliminary data.</text>
</comment>
<name>A0A0F0H5V7_LENAE</name>
<keyword evidence="2" id="KW-1185">Reference proteome</keyword>
<dbReference type="OrthoDB" id="4233441at2"/>
<dbReference type="RefSeq" id="WP_045311762.1">
    <property type="nucleotide sequence ID" value="NZ_JYJG01000076.1"/>
</dbReference>
<evidence type="ECO:0000313" key="2">
    <source>
        <dbReference type="Proteomes" id="UP000033393"/>
    </source>
</evidence>
<dbReference type="Proteomes" id="UP000033393">
    <property type="component" value="Unassembled WGS sequence"/>
</dbReference>
<dbReference type="EMBL" id="JYJG01000076">
    <property type="protein sequence ID" value="KJK49697.1"/>
    <property type="molecule type" value="Genomic_DNA"/>
</dbReference>
<organism evidence="1 2">
    <name type="scientific">Lentzea aerocolonigenes</name>
    <name type="common">Lechevalieria aerocolonigenes</name>
    <name type="synonym">Saccharothrix aerocolonigenes</name>
    <dbReference type="NCBI Taxonomy" id="68170"/>
    <lineage>
        <taxon>Bacteria</taxon>
        <taxon>Bacillati</taxon>
        <taxon>Actinomycetota</taxon>
        <taxon>Actinomycetes</taxon>
        <taxon>Pseudonocardiales</taxon>
        <taxon>Pseudonocardiaceae</taxon>
        <taxon>Lentzea</taxon>
    </lineage>
</organism>
<dbReference type="PATRIC" id="fig|68170.10.peg.2419"/>
<protein>
    <submittedName>
        <fullName evidence="1">Uncharacterized protein</fullName>
    </submittedName>
</protein>
<sequence>MRIEVLKILDPAQGLVFFSSDFGSASGRWMEPGVGTREFDVELDLPVVEEWAAAAGEPALVGAEAGFDVWIRCQVERVHGGVDTCVVVRTGPNLTFVEIVHRRAELVEGGLISFRVPEIRLYPYTL</sequence>
<evidence type="ECO:0000313" key="1">
    <source>
        <dbReference type="EMBL" id="KJK49697.1"/>
    </source>
</evidence>